<dbReference type="InterPro" id="IPR002489">
    <property type="entry name" value="Glu_synth_asu_C"/>
</dbReference>
<dbReference type="EMBL" id="CP065383">
    <property type="protein sequence ID" value="QPM66992.1"/>
    <property type="molecule type" value="Genomic_DNA"/>
</dbReference>
<name>A0A7T1F1R8_ATRLM</name>
<dbReference type="KEGG" id="alam:RT761_00179"/>
<feature type="domain" description="Glutamate synthase alpha subunit C-terminal" evidence="1">
    <location>
        <begin position="12"/>
        <end position="180"/>
    </location>
</feature>
<sequence length="245" mass="26972">MTTIPCQGRHYREINQEIEAMWKDGFRNFSLQGVNGQRYIGRSLSGEGIIEINGVPGDDLGMFMDGATILVHGNAQDGVGNTMNSGKIIVEGDIRDIAGYAMRGGKIWVKGDVGYRVGIHMKSYLNDYPVIIIGGSSQDFLGEYMAGGLIVVLGLGYDSSCSPVGKFIASGMHGGKLFIRGRFRPEQAGLGIGIEQPTPRDYDEITSYLNEFSQDLDLEIPDFKRDDFVKVFPTTTRPYGRVYAY</sequence>
<proteinExistence type="predicted"/>
<dbReference type="EC" id="1.4.7.1" evidence="2"/>
<dbReference type="SUPFAM" id="SSF69336">
    <property type="entry name" value="Alpha subunit of glutamate synthase, C-terminal domain"/>
    <property type="match status" value="1"/>
</dbReference>
<dbReference type="Proteomes" id="UP000594463">
    <property type="component" value="Chromosome"/>
</dbReference>
<dbReference type="AlphaFoldDB" id="A0A7T1F1R8"/>
<protein>
    <submittedName>
        <fullName evidence="2">Ferredoxin-dependent glutamate synthase 2</fullName>
        <ecNumber evidence="2">1.4.7.1</ecNumber>
    </submittedName>
</protein>
<evidence type="ECO:0000313" key="3">
    <source>
        <dbReference type="Proteomes" id="UP000594463"/>
    </source>
</evidence>
<dbReference type="RefSeq" id="WP_218112218.1">
    <property type="nucleotide sequence ID" value="NZ_CP065383.1"/>
</dbReference>
<evidence type="ECO:0000259" key="1">
    <source>
        <dbReference type="Pfam" id="PF01493"/>
    </source>
</evidence>
<organism evidence="2 3">
    <name type="scientific">Atribacter laminatus</name>
    <dbReference type="NCBI Taxonomy" id="2847778"/>
    <lineage>
        <taxon>Bacteria</taxon>
        <taxon>Pseudomonadati</taxon>
        <taxon>Atribacterota</taxon>
        <taxon>Atribacteria</taxon>
        <taxon>Atribacterales</taxon>
        <taxon>Atribacteraceae</taxon>
        <taxon>Atribacter</taxon>
    </lineage>
</organism>
<dbReference type="GO" id="GO:0016041">
    <property type="term" value="F:glutamate synthase (ferredoxin) activity"/>
    <property type="evidence" value="ECO:0007669"/>
    <property type="project" value="UniProtKB-EC"/>
</dbReference>
<dbReference type="Gene3D" id="2.160.20.60">
    <property type="entry name" value="Glutamate synthase, alpha subunit, C-terminal domain"/>
    <property type="match status" value="1"/>
</dbReference>
<reference evidence="2 3" key="1">
    <citation type="journal article" date="2021" name="Nat. Commun.">
        <title>Isolation of a member of the candidate phylum Atribacteria reveals a unique cell membrane structure.</title>
        <authorList>
            <person name="Taiki K."/>
            <person name="Nobu M.K."/>
            <person name="Kusada H."/>
            <person name="Meng X.-Y."/>
            <person name="Hosoki N."/>
            <person name="Uematsu K."/>
            <person name="Yoshioka H."/>
            <person name="Kamagata Y."/>
            <person name="Tamaki H."/>
        </authorList>
    </citation>
    <scope>NUCLEOTIDE SEQUENCE [LARGE SCALE GENOMIC DNA]</scope>
    <source>
        <strain evidence="2 3">RT761</strain>
    </source>
</reference>
<evidence type="ECO:0000313" key="2">
    <source>
        <dbReference type="EMBL" id="QPM66992.1"/>
    </source>
</evidence>
<dbReference type="PANTHER" id="PTHR39673">
    <property type="entry name" value="TUNGSTEN FORMYLMETHANOFURAN DEHYDROGENASE, SUBUNIT C (FWDC)"/>
    <property type="match status" value="1"/>
</dbReference>
<keyword evidence="3" id="KW-1185">Reference proteome</keyword>
<keyword evidence="2" id="KW-0560">Oxidoreductase</keyword>
<gene>
    <name evidence="2" type="primary">gltS</name>
    <name evidence="2" type="ORF">RT761_00179</name>
</gene>
<dbReference type="PIRSF" id="PIRSF006519">
    <property type="entry name" value="GOGAT_dom3"/>
    <property type="match status" value="1"/>
</dbReference>
<dbReference type="Pfam" id="PF01493">
    <property type="entry name" value="GXGXG"/>
    <property type="match status" value="1"/>
</dbReference>
<accession>A0A7T1F1R8</accession>
<dbReference type="InterPro" id="IPR012061">
    <property type="entry name" value="Glu_synth_lsu_3"/>
</dbReference>
<dbReference type="InterPro" id="IPR036485">
    <property type="entry name" value="Glu_synth_asu_C_sf"/>
</dbReference>
<dbReference type="PANTHER" id="PTHR39673:SF5">
    <property type="entry name" value="TUNGSTEN-CONTAINING FORMYLMETHANOFURAN DEHYDROGENASE 2 SUBUNIT C"/>
    <property type="match status" value="1"/>
</dbReference>